<sequence length="80" mass="9367">MELRAKNLEEWRENGEGLYREWGRGDDVDRDDWLRVTAVEFTVVKIGDVSVYASNFAAWENRMNLETVIFTILSVLKDVK</sequence>
<dbReference type="AlphaFoldDB" id="A0AAN9LTM4"/>
<name>A0AAN9LTM4_CANGL</name>
<gene>
    <name evidence="1" type="ORF">VNO77_20710</name>
</gene>
<keyword evidence="2" id="KW-1185">Reference proteome</keyword>
<comment type="caution">
    <text evidence="1">The sequence shown here is derived from an EMBL/GenBank/DDBJ whole genome shotgun (WGS) entry which is preliminary data.</text>
</comment>
<reference evidence="1 2" key="1">
    <citation type="submission" date="2024-01" db="EMBL/GenBank/DDBJ databases">
        <title>The genomes of 5 underutilized Papilionoideae crops provide insights into root nodulation and disease resistanc.</title>
        <authorList>
            <person name="Jiang F."/>
        </authorList>
    </citation>
    <scope>NUCLEOTIDE SEQUENCE [LARGE SCALE GENOMIC DNA]</scope>
    <source>
        <strain evidence="1">LVBAO_FW01</strain>
        <tissue evidence="1">Leaves</tissue>
    </source>
</reference>
<accession>A0AAN9LTM4</accession>
<proteinExistence type="predicted"/>
<evidence type="ECO:0000313" key="2">
    <source>
        <dbReference type="Proteomes" id="UP001367508"/>
    </source>
</evidence>
<organism evidence="1 2">
    <name type="scientific">Canavalia gladiata</name>
    <name type="common">Sword bean</name>
    <name type="synonym">Dolichos gladiatus</name>
    <dbReference type="NCBI Taxonomy" id="3824"/>
    <lineage>
        <taxon>Eukaryota</taxon>
        <taxon>Viridiplantae</taxon>
        <taxon>Streptophyta</taxon>
        <taxon>Embryophyta</taxon>
        <taxon>Tracheophyta</taxon>
        <taxon>Spermatophyta</taxon>
        <taxon>Magnoliopsida</taxon>
        <taxon>eudicotyledons</taxon>
        <taxon>Gunneridae</taxon>
        <taxon>Pentapetalae</taxon>
        <taxon>rosids</taxon>
        <taxon>fabids</taxon>
        <taxon>Fabales</taxon>
        <taxon>Fabaceae</taxon>
        <taxon>Papilionoideae</taxon>
        <taxon>50 kb inversion clade</taxon>
        <taxon>NPAAA clade</taxon>
        <taxon>indigoferoid/millettioid clade</taxon>
        <taxon>Phaseoleae</taxon>
        <taxon>Canavalia</taxon>
    </lineage>
</organism>
<evidence type="ECO:0000313" key="1">
    <source>
        <dbReference type="EMBL" id="KAK7340018.1"/>
    </source>
</evidence>
<protein>
    <submittedName>
        <fullName evidence="1">Uncharacterized protein</fullName>
    </submittedName>
</protein>
<dbReference type="EMBL" id="JAYMYQ010000004">
    <property type="protein sequence ID" value="KAK7340018.1"/>
    <property type="molecule type" value="Genomic_DNA"/>
</dbReference>
<dbReference type="Proteomes" id="UP001367508">
    <property type="component" value="Unassembled WGS sequence"/>
</dbReference>